<evidence type="ECO:0000256" key="2">
    <source>
        <dbReference type="SAM" id="MobiDB-lite"/>
    </source>
</evidence>
<reference evidence="5" key="1">
    <citation type="submission" date="2025-08" db="UniProtKB">
        <authorList>
            <consortium name="RefSeq"/>
        </authorList>
    </citation>
    <scope>IDENTIFICATION</scope>
</reference>
<dbReference type="SUPFAM" id="SSF54518">
    <property type="entry name" value="Tubby C-terminal domain-like"/>
    <property type="match status" value="1"/>
</dbReference>
<name>A0A3Q0DNR4_CARSF</name>
<evidence type="ECO:0000313" key="4">
    <source>
        <dbReference type="Proteomes" id="UP000189704"/>
    </source>
</evidence>
<protein>
    <submittedName>
        <fullName evidence="5">Tubby-related protein 2</fullName>
    </submittedName>
</protein>
<accession>A0A3Q0DNR4</accession>
<feature type="compositionally biased region" description="Low complexity" evidence="2">
    <location>
        <begin position="16"/>
        <end position="28"/>
    </location>
</feature>
<sequence>DHAEHESKHQDVIDDNMGPNPGNRGNHGNLASYKDEEVHSVGGWVVLGRRAPRKMTVIIPRVDRQNQRIRVQPQNEHQSLLSHLKRGTLRGLVLMRNETPTWSQDRNLYELDFRGRVFRESIENFQILHPRNPERLGTGDQLVLQFGGVTKDSFIMDFGFPLCPLQAFAICLSSFDCKRACE</sequence>
<dbReference type="GeneID" id="103249909"/>
<dbReference type="PRINTS" id="PR01573">
    <property type="entry name" value="SUPERTUBBY"/>
</dbReference>
<dbReference type="RefSeq" id="XP_021563438.1">
    <property type="nucleotide sequence ID" value="XM_021707763.1"/>
</dbReference>
<feature type="region of interest" description="Disordered" evidence="2">
    <location>
        <begin position="1"/>
        <end position="28"/>
    </location>
</feature>
<dbReference type="AlphaFoldDB" id="A0A3Q0DNR4"/>
<dbReference type="CTD" id="7288"/>
<dbReference type="Proteomes" id="UP000189704">
    <property type="component" value="Unplaced"/>
</dbReference>
<dbReference type="Gene3D" id="3.20.90.10">
    <property type="entry name" value="Tubby Protein, Chain A"/>
    <property type="match status" value="1"/>
</dbReference>
<organism evidence="4 5">
    <name type="scientific">Carlito syrichta</name>
    <name type="common">Philippine tarsier</name>
    <name type="synonym">Tarsius syrichta</name>
    <dbReference type="NCBI Taxonomy" id="1868482"/>
    <lineage>
        <taxon>Eukaryota</taxon>
        <taxon>Metazoa</taxon>
        <taxon>Chordata</taxon>
        <taxon>Craniata</taxon>
        <taxon>Vertebrata</taxon>
        <taxon>Euteleostomi</taxon>
        <taxon>Mammalia</taxon>
        <taxon>Eutheria</taxon>
        <taxon>Euarchontoglires</taxon>
        <taxon>Primates</taxon>
        <taxon>Haplorrhini</taxon>
        <taxon>Tarsiiformes</taxon>
        <taxon>Tarsiidae</taxon>
        <taxon>Carlito</taxon>
    </lineage>
</organism>
<dbReference type="Pfam" id="PF01167">
    <property type="entry name" value="Tub"/>
    <property type="match status" value="1"/>
</dbReference>
<dbReference type="GO" id="GO:0061512">
    <property type="term" value="P:protein localization to cilium"/>
    <property type="evidence" value="ECO:0007669"/>
    <property type="project" value="TreeGrafter"/>
</dbReference>
<feature type="domain" description="Tubby C-terminal" evidence="3">
    <location>
        <begin position="46"/>
        <end position="176"/>
    </location>
</feature>
<dbReference type="InterPro" id="IPR025659">
    <property type="entry name" value="Tubby-like_C"/>
</dbReference>
<feature type="non-terminal residue" evidence="5">
    <location>
        <position position="1"/>
    </location>
</feature>
<dbReference type="KEGG" id="csyr:103249909"/>
<dbReference type="PANTHER" id="PTHR16517:SF24">
    <property type="entry name" value="TUBBY-RELATED PROTEIN 2"/>
    <property type="match status" value="1"/>
</dbReference>
<evidence type="ECO:0000259" key="3">
    <source>
        <dbReference type="Pfam" id="PF01167"/>
    </source>
</evidence>
<proteinExistence type="inferred from homology"/>
<evidence type="ECO:0000256" key="1">
    <source>
        <dbReference type="ARBA" id="ARBA00007129"/>
    </source>
</evidence>
<comment type="similarity">
    <text evidence="1">Belongs to the TUB family.</text>
</comment>
<gene>
    <name evidence="5" type="primary">TULP2</name>
</gene>
<evidence type="ECO:0000313" key="5">
    <source>
        <dbReference type="RefSeq" id="XP_021563438.1"/>
    </source>
</evidence>
<dbReference type="InterPro" id="IPR000007">
    <property type="entry name" value="Tubby_C"/>
</dbReference>
<feature type="compositionally biased region" description="Basic and acidic residues" evidence="2">
    <location>
        <begin position="1"/>
        <end position="12"/>
    </location>
</feature>
<dbReference type="OrthoDB" id="8775810at2759"/>
<keyword evidence="4" id="KW-1185">Reference proteome</keyword>
<dbReference type="PANTHER" id="PTHR16517">
    <property type="entry name" value="TUBBY-RELATED"/>
    <property type="match status" value="1"/>
</dbReference>
<dbReference type="GO" id="GO:0005929">
    <property type="term" value="C:cilium"/>
    <property type="evidence" value="ECO:0007669"/>
    <property type="project" value="TreeGrafter"/>
</dbReference>